<sequence length="103" mass="12046">MLSVESRSGTLVVLAMDISNFSKTFRRIARLFYWFPKSLTSKNRKSKFLWSQVGEGKYICHPYCRDLVHLDYPQNGKLPNCVPTCDVRHSSRKNAQLDIQRHQ</sequence>
<accession>A0A7J7WSV4</accession>
<dbReference type="EMBL" id="JACAGC010000010">
    <property type="protein sequence ID" value="KAF6340336.1"/>
    <property type="molecule type" value="Genomic_DNA"/>
</dbReference>
<gene>
    <name evidence="1" type="ORF">mRhiFer1_014116</name>
</gene>
<proteinExistence type="predicted"/>
<comment type="caution">
    <text evidence="1">The sequence shown here is derived from an EMBL/GenBank/DDBJ whole genome shotgun (WGS) entry which is preliminary data.</text>
</comment>
<name>A0A7J7WSV4_RHIFE</name>
<evidence type="ECO:0000313" key="1">
    <source>
        <dbReference type="EMBL" id="KAF6340336.1"/>
    </source>
</evidence>
<dbReference type="AlphaFoldDB" id="A0A7J7WSV4"/>
<dbReference type="Proteomes" id="UP000585614">
    <property type="component" value="Unassembled WGS sequence"/>
</dbReference>
<protein>
    <submittedName>
        <fullName evidence="1">Ras association domain family member 3</fullName>
    </submittedName>
</protein>
<reference evidence="1 2" key="1">
    <citation type="journal article" date="2020" name="Nature">
        <title>Six reference-quality genomes reveal evolution of bat adaptations.</title>
        <authorList>
            <person name="Jebb D."/>
            <person name="Huang Z."/>
            <person name="Pippel M."/>
            <person name="Hughes G.M."/>
            <person name="Lavrichenko K."/>
            <person name="Devanna P."/>
            <person name="Winkler S."/>
            <person name="Jermiin L.S."/>
            <person name="Skirmuntt E.C."/>
            <person name="Katzourakis A."/>
            <person name="Burkitt-Gray L."/>
            <person name="Ray D.A."/>
            <person name="Sullivan K.A.M."/>
            <person name="Roscito J.G."/>
            <person name="Kirilenko B.M."/>
            <person name="Davalos L.M."/>
            <person name="Corthals A.P."/>
            <person name="Power M.L."/>
            <person name="Jones G."/>
            <person name="Ransome R.D."/>
            <person name="Dechmann D.K.N."/>
            <person name="Locatelli A.G."/>
            <person name="Puechmaille S.J."/>
            <person name="Fedrigo O."/>
            <person name="Jarvis E.D."/>
            <person name="Hiller M."/>
            <person name="Vernes S.C."/>
            <person name="Myers E.W."/>
            <person name="Teeling E.C."/>
        </authorList>
    </citation>
    <scope>NUCLEOTIDE SEQUENCE [LARGE SCALE GENOMIC DNA]</scope>
    <source>
        <strain evidence="1">MRhiFer1</strain>
        <tissue evidence="1">Lung</tissue>
    </source>
</reference>
<evidence type="ECO:0000313" key="2">
    <source>
        <dbReference type="Proteomes" id="UP000585614"/>
    </source>
</evidence>
<organism evidence="1 2">
    <name type="scientific">Rhinolophus ferrumequinum</name>
    <name type="common">Greater horseshoe bat</name>
    <dbReference type="NCBI Taxonomy" id="59479"/>
    <lineage>
        <taxon>Eukaryota</taxon>
        <taxon>Metazoa</taxon>
        <taxon>Chordata</taxon>
        <taxon>Craniata</taxon>
        <taxon>Vertebrata</taxon>
        <taxon>Euteleostomi</taxon>
        <taxon>Mammalia</taxon>
        <taxon>Eutheria</taxon>
        <taxon>Laurasiatheria</taxon>
        <taxon>Chiroptera</taxon>
        <taxon>Yinpterochiroptera</taxon>
        <taxon>Rhinolophoidea</taxon>
        <taxon>Rhinolophidae</taxon>
        <taxon>Rhinolophinae</taxon>
        <taxon>Rhinolophus</taxon>
    </lineage>
</organism>